<feature type="transmembrane region" description="Helical" evidence="1">
    <location>
        <begin position="168"/>
        <end position="186"/>
    </location>
</feature>
<dbReference type="RefSeq" id="WP_316661371.1">
    <property type="nucleotide sequence ID" value="NZ_JAWHTF010000002.1"/>
</dbReference>
<keyword evidence="4" id="KW-1185">Reference proteome</keyword>
<protein>
    <submittedName>
        <fullName evidence="3">Glycosyltransferase family 39 protein</fullName>
        <ecNumber evidence="3">2.4.-.-</ecNumber>
    </submittedName>
</protein>
<feature type="transmembrane region" description="Helical" evidence="1">
    <location>
        <begin position="193"/>
        <end position="226"/>
    </location>
</feature>
<dbReference type="GO" id="GO:0016757">
    <property type="term" value="F:glycosyltransferase activity"/>
    <property type="evidence" value="ECO:0007669"/>
    <property type="project" value="UniProtKB-KW"/>
</dbReference>
<keyword evidence="3" id="KW-0328">Glycosyltransferase</keyword>
<dbReference type="EC" id="2.4.-.-" evidence="3"/>
<sequence length="531" mass="61204">MNKKVLVFRKPIIILIIGIFIGVFLLKWQASVIPVISYADGVSYISAAGNQGYYEHNTLTGTWVHASQWKEFWKESSFFQFDKIRYDIAHYDIHPPLYFWILHIWSYIVGIDLSTGPILNIFFHVLTSILIFIICRRLQCSYLIAVAAGLLWLLNGSIVSAAQETRQYSLLALCSVLYLWCLLAYLQKKSVRTLIYLTIAAVLGMLTHYHFGLLVSTSVMYVAIYMISKKNWVHLFRFVVALGIAALIFFMIHPEFYVSFERQVFQAQAFSVENMIPRAINCRNTIIELFKPKIPIGWLQKLALFIAFTGSVILGIKYTKKQKNKVNSLKHFFRTHKGLPIFAVLIITSISFALYIFQYSPLHAMNVKYMMLVVPIYFILIGQFFHLVIPQKLMAYMFIPIIIFQTIDTSINIKRYEINSKKLEKAISENIATGTPIILDSSGRGVLPRILWHVDDNTNVYATTQSNLISEFPELKTYSHILYVSNLEYHGNNLENQMAILEKFDKQGYKLKGEITNLVNSKIFLLIKTDK</sequence>
<dbReference type="PROSITE" id="PS50186">
    <property type="entry name" value="DEP"/>
    <property type="match status" value="1"/>
</dbReference>
<feature type="transmembrane region" description="Helical" evidence="1">
    <location>
        <begin position="298"/>
        <end position="318"/>
    </location>
</feature>
<name>A0ABU3U505_9FLAO</name>
<reference evidence="3 4" key="1">
    <citation type="submission" date="2023-10" db="EMBL/GenBank/DDBJ databases">
        <title>Marimonas sp. nov. isolated from tidal mud flat.</title>
        <authorList>
            <person name="Jaincy N.J."/>
            <person name="Srinivasan S."/>
            <person name="Lee S.-S."/>
        </authorList>
    </citation>
    <scope>NUCLEOTIDE SEQUENCE [LARGE SCALE GENOMIC DNA]</scope>
    <source>
        <strain evidence="3 4">MJ-SS3</strain>
    </source>
</reference>
<feature type="transmembrane region" description="Helical" evidence="1">
    <location>
        <begin position="142"/>
        <end position="162"/>
    </location>
</feature>
<feature type="transmembrane region" description="Helical" evidence="1">
    <location>
        <begin position="369"/>
        <end position="389"/>
    </location>
</feature>
<evidence type="ECO:0000256" key="1">
    <source>
        <dbReference type="SAM" id="Phobius"/>
    </source>
</evidence>
<dbReference type="Proteomes" id="UP001268651">
    <property type="component" value="Unassembled WGS sequence"/>
</dbReference>
<feature type="transmembrane region" description="Helical" evidence="1">
    <location>
        <begin position="12"/>
        <end position="30"/>
    </location>
</feature>
<evidence type="ECO:0000313" key="4">
    <source>
        <dbReference type="Proteomes" id="UP001268651"/>
    </source>
</evidence>
<dbReference type="InterPro" id="IPR038731">
    <property type="entry name" value="RgtA/B/C-like"/>
</dbReference>
<organism evidence="3 4">
    <name type="scientific">Gilvirhabdus luticola</name>
    <dbReference type="NCBI Taxonomy" id="3079858"/>
    <lineage>
        <taxon>Bacteria</taxon>
        <taxon>Pseudomonadati</taxon>
        <taxon>Bacteroidota</taxon>
        <taxon>Flavobacteriia</taxon>
        <taxon>Flavobacteriales</taxon>
        <taxon>Flavobacteriaceae</taxon>
        <taxon>Gilvirhabdus</taxon>
    </lineage>
</organism>
<feature type="transmembrane region" description="Helical" evidence="1">
    <location>
        <begin position="104"/>
        <end position="135"/>
    </location>
</feature>
<accession>A0ABU3U505</accession>
<feature type="domain" description="DEP" evidence="2">
    <location>
        <begin position="1"/>
        <end position="83"/>
    </location>
</feature>
<feature type="transmembrane region" description="Helical" evidence="1">
    <location>
        <begin position="338"/>
        <end position="357"/>
    </location>
</feature>
<feature type="transmembrane region" description="Helical" evidence="1">
    <location>
        <begin position="232"/>
        <end position="252"/>
    </location>
</feature>
<dbReference type="EMBL" id="JAWHTF010000002">
    <property type="protein sequence ID" value="MDU8885490.1"/>
    <property type="molecule type" value="Genomic_DNA"/>
</dbReference>
<keyword evidence="3" id="KW-0808">Transferase</keyword>
<dbReference type="InterPro" id="IPR000591">
    <property type="entry name" value="DEP_dom"/>
</dbReference>
<evidence type="ECO:0000313" key="3">
    <source>
        <dbReference type="EMBL" id="MDU8885490.1"/>
    </source>
</evidence>
<dbReference type="Pfam" id="PF13231">
    <property type="entry name" value="PMT_2"/>
    <property type="match status" value="1"/>
</dbReference>
<keyword evidence="1" id="KW-0812">Transmembrane</keyword>
<gene>
    <name evidence="3" type="ORF">RXV94_04900</name>
</gene>
<comment type="caution">
    <text evidence="3">The sequence shown here is derived from an EMBL/GenBank/DDBJ whole genome shotgun (WGS) entry which is preliminary data.</text>
</comment>
<keyword evidence="1" id="KW-1133">Transmembrane helix</keyword>
<keyword evidence="1" id="KW-0472">Membrane</keyword>
<evidence type="ECO:0000259" key="2">
    <source>
        <dbReference type="PROSITE" id="PS50186"/>
    </source>
</evidence>
<proteinExistence type="predicted"/>